<feature type="binding site" evidence="9">
    <location>
        <position position="127"/>
    </location>
    <ligand>
        <name>L-histidine</name>
        <dbReference type="ChEBI" id="CHEBI:57595"/>
    </ligand>
</feature>
<dbReference type="InterPro" id="IPR004516">
    <property type="entry name" value="HisRS/HisZ"/>
</dbReference>
<protein>
    <recommendedName>
        <fullName evidence="5 8">ATP phosphoribosyltransferase regulatory subunit</fullName>
    </recommendedName>
</protein>
<dbReference type="GO" id="GO:0006427">
    <property type="term" value="P:histidyl-tRNA aminoacylation"/>
    <property type="evidence" value="ECO:0007669"/>
    <property type="project" value="TreeGrafter"/>
</dbReference>
<dbReference type="AlphaFoldDB" id="D0KVK0"/>
<feature type="domain" description="Class II Histidinyl-tRNA synthetase (HisRS)-like catalytic core" evidence="10">
    <location>
        <begin position="13"/>
        <end position="326"/>
    </location>
</feature>
<accession>D0KVK0</accession>
<dbReference type="STRING" id="555778.Hneap_2008"/>
<sequence length="399" mass="43129">MSHKLSRWALPAGIDELLPEQARRVEQLRTALLHQFHVAGYDLVIPPLVEFVDSLLVGSGRDLALDTLQMTDGLTGRQLGLRADMTPQIARIDAHSMKPEAERRLCYLGTVVRARPDGLGGSRTPMQVGAELYGVAEVEGDLEIISLMLSQLKQAGVDRIVLDLGHVDVFGELAVAAGFDDEDEDIARDALQRKSTADIQSLLAARQIAPPLANALTLLTQLNGEWSAVLAKANVVLADVMTPGMQSALDRLAIIGSAIERNFSQVDVLIDLSELHGYHYQTGLVFAAYAPGLGREIARGGRYDDIGEAFGSARPATGFSLDMRELLRFFDGSGVKDPVIYAPADYADAALIAAVERLRATGRRVVMTTQPVPAGAPHLVRQSDSTKDLWHLMGDTNHG</sequence>
<comment type="subunit">
    <text evidence="4 8">Heteromultimer composed of HisG and HisZ subunits.</text>
</comment>
<dbReference type="HOGENOM" id="CLU_025113_0_1_6"/>
<gene>
    <name evidence="8" type="primary">hisZ</name>
    <name evidence="11" type="ordered locus">Hneap_2008</name>
</gene>
<proteinExistence type="inferred from homology"/>
<dbReference type="CDD" id="cd00773">
    <property type="entry name" value="HisRS-like_core"/>
    <property type="match status" value="1"/>
</dbReference>
<keyword evidence="8" id="KW-0368">Histidine biosynthesis</keyword>
<feature type="binding site" evidence="9">
    <location>
        <begin position="84"/>
        <end position="86"/>
    </location>
    <ligand>
        <name>L-histidine</name>
        <dbReference type="ChEBI" id="CHEBI:57595"/>
    </ligand>
</feature>
<evidence type="ECO:0000256" key="9">
    <source>
        <dbReference type="PIRSR" id="PIRSR001549-1"/>
    </source>
</evidence>
<evidence type="ECO:0000256" key="6">
    <source>
        <dbReference type="ARBA" id="ARBA00022490"/>
    </source>
</evidence>
<keyword evidence="8" id="KW-0028">Amino-acid biosynthesis</keyword>
<dbReference type="Pfam" id="PF13393">
    <property type="entry name" value="tRNA-synt_His"/>
    <property type="match status" value="1"/>
</dbReference>
<comment type="similarity">
    <text evidence="3 8">Belongs to the class-II aminoacyl-tRNA synthetase family. HisZ subfamily.</text>
</comment>
<dbReference type="KEGG" id="hna:Hneap_2008"/>
<dbReference type="InterPro" id="IPR041715">
    <property type="entry name" value="HisRS-like_core"/>
</dbReference>
<feature type="binding site" evidence="9">
    <location>
        <position position="113"/>
    </location>
    <ligand>
        <name>L-histidine</name>
        <dbReference type="ChEBI" id="CHEBI:57595"/>
    </ligand>
</feature>
<dbReference type="HAMAP" id="MF_00125">
    <property type="entry name" value="HisZ"/>
    <property type="match status" value="1"/>
</dbReference>
<dbReference type="InterPro" id="IPR004517">
    <property type="entry name" value="HisZ"/>
</dbReference>
<dbReference type="PANTHER" id="PTHR43707">
    <property type="entry name" value="HISTIDYL-TRNA SYNTHETASE"/>
    <property type="match status" value="1"/>
</dbReference>
<dbReference type="GO" id="GO:0005737">
    <property type="term" value="C:cytoplasm"/>
    <property type="evidence" value="ECO:0007669"/>
    <property type="project" value="UniProtKB-SubCell"/>
</dbReference>
<dbReference type="GO" id="GO:0000105">
    <property type="term" value="P:L-histidine biosynthetic process"/>
    <property type="evidence" value="ECO:0007669"/>
    <property type="project" value="UniProtKB-UniRule"/>
</dbReference>
<evidence type="ECO:0000313" key="12">
    <source>
        <dbReference type="Proteomes" id="UP000009102"/>
    </source>
</evidence>
<evidence type="ECO:0000256" key="4">
    <source>
        <dbReference type="ARBA" id="ARBA00011496"/>
    </source>
</evidence>
<dbReference type="RefSeq" id="WP_012824862.1">
    <property type="nucleotide sequence ID" value="NC_013422.1"/>
</dbReference>
<evidence type="ECO:0000256" key="7">
    <source>
        <dbReference type="ARBA" id="ARBA00025246"/>
    </source>
</evidence>
<reference evidence="11 12" key="1">
    <citation type="submission" date="2009-10" db="EMBL/GenBank/DDBJ databases">
        <title>Complete sequence of Halothiobacillus neapolitanus c2.</title>
        <authorList>
            <consortium name="US DOE Joint Genome Institute"/>
            <person name="Lucas S."/>
            <person name="Copeland A."/>
            <person name="Lapidus A."/>
            <person name="Glavina del Rio T."/>
            <person name="Tice H."/>
            <person name="Bruce D."/>
            <person name="Goodwin L."/>
            <person name="Pitluck S."/>
            <person name="Davenport K."/>
            <person name="Brettin T."/>
            <person name="Detter J.C."/>
            <person name="Han C."/>
            <person name="Tapia R."/>
            <person name="Larimer F."/>
            <person name="Land M."/>
            <person name="Hauser L."/>
            <person name="Kyrpides N."/>
            <person name="Mikhailova N."/>
            <person name="Kerfeld C."/>
            <person name="Cannon G."/>
            <person name="Heinhort S."/>
        </authorList>
    </citation>
    <scope>NUCLEOTIDE SEQUENCE [LARGE SCALE GENOMIC DNA]</scope>
    <source>
        <strain evidence="12">ATCC 23641 / c2</strain>
    </source>
</reference>
<comment type="miscellaneous">
    <text evidence="8">This function is generally fulfilled by the C-terminal part of HisG, which is missing in some bacteria such as this one.</text>
</comment>
<dbReference type="NCBIfam" id="NF008935">
    <property type="entry name" value="PRK12292.1-1"/>
    <property type="match status" value="1"/>
</dbReference>
<dbReference type="OrthoDB" id="9769617at2"/>
<dbReference type="NCBIfam" id="NF009086">
    <property type="entry name" value="PRK12421.1"/>
    <property type="match status" value="1"/>
</dbReference>
<evidence type="ECO:0000256" key="5">
    <source>
        <dbReference type="ARBA" id="ARBA00020397"/>
    </source>
</evidence>
<keyword evidence="11" id="KW-0436">Ligase</keyword>
<dbReference type="PANTHER" id="PTHR43707:SF1">
    <property type="entry name" value="HISTIDINE--TRNA LIGASE, MITOCHONDRIAL-RELATED"/>
    <property type="match status" value="1"/>
</dbReference>
<evidence type="ECO:0000259" key="10">
    <source>
        <dbReference type="Pfam" id="PF13393"/>
    </source>
</evidence>
<dbReference type="eggNOG" id="COG3705">
    <property type="taxonomic scope" value="Bacteria"/>
</dbReference>
<comment type="pathway">
    <text evidence="2 8">Amino-acid biosynthesis; L-histidine biosynthesis; L-histidine from 5-phospho-alpha-D-ribose 1-diphosphate: step 1/9.</text>
</comment>
<dbReference type="Gene3D" id="3.30.930.10">
    <property type="entry name" value="Bira Bifunctional Protein, Domain 2"/>
    <property type="match status" value="1"/>
</dbReference>
<dbReference type="GO" id="GO:0004821">
    <property type="term" value="F:histidine-tRNA ligase activity"/>
    <property type="evidence" value="ECO:0007669"/>
    <property type="project" value="TreeGrafter"/>
</dbReference>
<evidence type="ECO:0000256" key="8">
    <source>
        <dbReference type="HAMAP-Rule" id="MF_00125"/>
    </source>
</evidence>
<dbReference type="PIRSF" id="PIRSF001549">
    <property type="entry name" value="His-tRNA_synth"/>
    <property type="match status" value="1"/>
</dbReference>
<feature type="binding site" evidence="9">
    <location>
        <position position="131"/>
    </location>
    <ligand>
        <name>L-histidine</name>
        <dbReference type="ChEBI" id="CHEBI:57595"/>
    </ligand>
</feature>
<comment type="subcellular location">
    <subcellularLocation>
        <location evidence="1 8">Cytoplasm</location>
    </subcellularLocation>
</comment>
<dbReference type="UniPathway" id="UPA00031">
    <property type="reaction ID" value="UER00006"/>
</dbReference>
<evidence type="ECO:0000256" key="1">
    <source>
        <dbReference type="ARBA" id="ARBA00004496"/>
    </source>
</evidence>
<keyword evidence="6 8" id="KW-0963">Cytoplasm</keyword>
<dbReference type="SUPFAM" id="SSF55681">
    <property type="entry name" value="Class II aaRS and biotin synthetases"/>
    <property type="match status" value="1"/>
</dbReference>
<evidence type="ECO:0000256" key="3">
    <source>
        <dbReference type="ARBA" id="ARBA00005539"/>
    </source>
</evidence>
<evidence type="ECO:0000313" key="11">
    <source>
        <dbReference type="EMBL" id="ACX96830.1"/>
    </source>
</evidence>
<keyword evidence="12" id="KW-1185">Reference proteome</keyword>
<dbReference type="Proteomes" id="UP000009102">
    <property type="component" value="Chromosome"/>
</dbReference>
<evidence type="ECO:0000256" key="2">
    <source>
        <dbReference type="ARBA" id="ARBA00004667"/>
    </source>
</evidence>
<name>D0KVK0_HALNC</name>
<keyword evidence="11" id="KW-0030">Aminoacyl-tRNA synthetase</keyword>
<dbReference type="InterPro" id="IPR045864">
    <property type="entry name" value="aa-tRNA-synth_II/BPL/LPL"/>
</dbReference>
<organism evidence="11 12">
    <name type="scientific">Halothiobacillus neapolitanus (strain ATCC 23641 / DSM 15147 / CIP 104769 / NCIMB 8539 / c2)</name>
    <name type="common">Thiobacillus neapolitanus</name>
    <dbReference type="NCBI Taxonomy" id="555778"/>
    <lineage>
        <taxon>Bacteria</taxon>
        <taxon>Pseudomonadati</taxon>
        <taxon>Pseudomonadota</taxon>
        <taxon>Gammaproteobacteria</taxon>
        <taxon>Chromatiales</taxon>
        <taxon>Halothiobacillaceae</taxon>
        <taxon>Halothiobacillus</taxon>
    </lineage>
</organism>
<comment type="function">
    <text evidence="7 8">Required for the first step of histidine biosynthesis. May allow the feedback regulation of ATP phosphoribosyltransferase activity by histidine.</text>
</comment>
<dbReference type="EMBL" id="CP001801">
    <property type="protein sequence ID" value="ACX96830.1"/>
    <property type="molecule type" value="Genomic_DNA"/>
</dbReference>